<dbReference type="EMBL" id="JANGAC010000016">
    <property type="protein sequence ID" value="MCQ4924902.1"/>
    <property type="molecule type" value="Genomic_DNA"/>
</dbReference>
<name>A0ABT1SG60_9FIRM</name>
<evidence type="ECO:0008006" key="3">
    <source>
        <dbReference type="Google" id="ProtNLM"/>
    </source>
</evidence>
<accession>A0ABT1SG60</accession>
<gene>
    <name evidence="1" type="ORF">NE686_17505</name>
</gene>
<comment type="caution">
    <text evidence="1">The sequence shown here is derived from an EMBL/GenBank/DDBJ whole genome shotgun (WGS) entry which is preliminary data.</text>
</comment>
<protein>
    <recommendedName>
        <fullName evidence="3">NusG domain-containing protein</fullName>
    </recommendedName>
</protein>
<keyword evidence="2" id="KW-1185">Reference proteome</keyword>
<evidence type="ECO:0000313" key="2">
    <source>
        <dbReference type="Proteomes" id="UP001524478"/>
    </source>
</evidence>
<organism evidence="1 2">
    <name type="scientific">Tissierella carlieri</name>
    <dbReference type="NCBI Taxonomy" id="689904"/>
    <lineage>
        <taxon>Bacteria</taxon>
        <taxon>Bacillati</taxon>
        <taxon>Bacillota</taxon>
        <taxon>Tissierellia</taxon>
        <taxon>Tissierellales</taxon>
        <taxon>Tissierellaceae</taxon>
        <taxon>Tissierella</taxon>
    </lineage>
</organism>
<sequence>MVKNMIVFLLTITVIVFGISTIIHSKKDMITVVNIGAQEEFELFPLENDIYLGKGFYDGYPVYVFDIKKDTQNKRVIIKEAKITSIKENDKNKLIASRVGWLKENYVVEIADTALFKDYGVIKTKNDIIMPVTPIIILE</sequence>
<dbReference type="Proteomes" id="UP001524478">
    <property type="component" value="Unassembled WGS sequence"/>
</dbReference>
<proteinExistence type="predicted"/>
<evidence type="ECO:0000313" key="1">
    <source>
        <dbReference type="EMBL" id="MCQ4924902.1"/>
    </source>
</evidence>
<reference evidence="1 2" key="1">
    <citation type="submission" date="2022-06" db="EMBL/GenBank/DDBJ databases">
        <title>Isolation of gut microbiota from human fecal samples.</title>
        <authorList>
            <person name="Pamer E.G."/>
            <person name="Barat B."/>
            <person name="Waligurski E."/>
            <person name="Medina S."/>
            <person name="Paddock L."/>
            <person name="Mostad J."/>
        </authorList>
    </citation>
    <scope>NUCLEOTIDE SEQUENCE [LARGE SCALE GENOMIC DNA]</scope>
    <source>
        <strain evidence="1 2">DFI.7.95</strain>
    </source>
</reference>
<dbReference type="RefSeq" id="WP_256312493.1">
    <property type="nucleotide sequence ID" value="NZ_JANGAC010000016.1"/>
</dbReference>